<protein>
    <recommendedName>
        <fullName evidence="6">Ubiquitin-like domain-containing protein</fullName>
    </recommendedName>
</protein>
<dbReference type="Proteomes" id="UP000005408">
    <property type="component" value="Unassembled WGS sequence"/>
</dbReference>
<dbReference type="InterPro" id="IPR000504">
    <property type="entry name" value="RRM_dom"/>
</dbReference>
<sequence length="1491" mass="174326">MTLYVNGIPKSTCTSRDIVNVFSSVTQVKRVKIDQEHGRARVELYDKTSTSFVLTKKWKINGSELHVTDSEQSIGSNNRTNTDIEMQSDRNIKTRTKSEMPYQLYRRNANSFWADIPHHASRIRAKKAKVKFHTGFTKRTCAETMFGMCQNKRKIQKRNSKKSNVKQHLLTHSYNSLKLDEFVSCVDNIIKEISSSNHADIPKVLIPGKMCNDDENEQTLKRTQTPRFDSSKQNSDHFQDIPVCVLLNGNLKILWCNPHSTSLFELKEKVKKEIGIPTRLQLLLYNGKVVNPKCLINLKPYENIHLLIKGKGGMQSSTKGISKDSSEKEIEEWLKTEVGLTDDLLKDYSTLTTLNGTLLFFYDETSANTFSSDARIPKGLARKILAFKDNKFEGLRNDLFNKTPEEIVKFVQTVLGTKDESIKRFCGCIVERHIDGFVFYNYEDAKQFESDFVDLDIPSLYFLKVILKRNEDFKSEPMQYTVQQPRCNKSQGDCYKEFLCSLLLLDDKQEGNYEPCKLMILYGASINKNELEKKFVFFVVCREDDFTDNEAQNRLWLQIRRNTQEWLYLLPYKKRKLFTESLAKHPTRERFYFSFKPSQTYFVFDPDDYHKEMAKGKRFIKFQMEALRFACGCLNARKNGTIYFGVADFKPHTAETDKLKDKHKHGEIVGFEISEIFSDSRSKYIEALNDGILQCFNEDIKNTARQCISDPIFVQVVISGEKFFRWVMEVDVEPSYDLCKGRHFEVNLNKIGKDKAESVLYLRKGPSTISLKKDERQVYLKVELPDIDLERKKLEEEQSKRRCDKYEEPLATKLQRLLTKGSFKFDEPIWPILLLGKPDEEQKINDKLVENLSFIKQIQLTAVFDFDDFSNKNDDIVQTELSISDFTRLLNIELRKEHCNHIDGMSCLLLICQREEIIYSIEYGSEIVFCLQQRLSTREKTWFTNKFDELEETAKELDIEDYDPQHLISFMIMRYGFNMDYIKNTIQKLLSEIEQTPNEYNLIKYVAFLATYTQIPMRGIKVFIPLGCCDKLMGTLSRWESRLSRALKVLLIIEEDDSESGPKVRIAHPNLGKEILRVIKDREKKELFDIAKEYLSCSLLERPSLGIERLEEFTTNMLIRRKSGKAHKFSPLIEEIKGEDSDPNYDKAVEILKLGFKKIQDPILAQALARLYSIWHNFPEAIKWAEEALDISTKQSLSFINHTYGLILRDNFIHLTAKRTFEPPNVHEYLNLILKSLEVFFRAKNEQDDGRDTQKLLNLFEAIININQITTFLTEKIIYDTDKENVVRYLKDPHFVPDEIREEWGSFHRRLKGMRKQAEDAFKILEDNVCFYSIFSEEVLQSPSQSKKDDKFYKRFHFRAQFYLGKGRGIQSLCHHSQIPLYRKKDSKFDYSVWEHKTTQEKLRRLYGTIEISQDGSMTIAYCMWDNKDSESIKIKELERYLKTIERSEGKHHDGLTEMEKQLLKDKDEIAEALEQLNIKNGNGDFSDLFE</sequence>
<evidence type="ECO:0000313" key="5">
    <source>
        <dbReference type="Proteomes" id="UP000005408"/>
    </source>
</evidence>
<dbReference type="EnsemblMetazoa" id="G19988.1">
    <property type="protein sequence ID" value="G19988.1:cds"/>
    <property type="gene ID" value="G19988"/>
</dbReference>
<dbReference type="GO" id="GO:0005737">
    <property type="term" value="C:cytoplasm"/>
    <property type="evidence" value="ECO:0007669"/>
    <property type="project" value="TreeGrafter"/>
</dbReference>
<dbReference type="InterPro" id="IPR029071">
    <property type="entry name" value="Ubiquitin-like_domsf"/>
</dbReference>
<feature type="domain" description="Ubiquitin-like" evidence="2">
    <location>
        <begin position="260"/>
        <end position="313"/>
    </location>
</feature>
<feature type="domain" description="RRM" evidence="3">
    <location>
        <begin position="1"/>
        <end position="72"/>
    </location>
</feature>
<dbReference type="PROSITE" id="PS50102">
    <property type="entry name" value="RRM"/>
    <property type="match status" value="1"/>
</dbReference>
<dbReference type="InterPro" id="IPR000626">
    <property type="entry name" value="Ubiquitin-like_dom"/>
</dbReference>
<reference evidence="4" key="1">
    <citation type="submission" date="2022-08" db="UniProtKB">
        <authorList>
            <consortium name="EnsemblMetazoa"/>
        </authorList>
    </citation>
    <scope>IDENTIFICATION</scope>
    <source>
        <strain evidence="4">05x7-T-G4-1.051#20</strain>
    </source>
</reference>
<evidence type="ECO:0000259" key="2">
    <source>
        <dbReference type="PROSITE" id="PS50053"/>
    </source>
</evidence>
<dbReference type="CDD" id="cd17039">
    <property type="entry name" value="Ubl_ubiquitin_like"/>
    <property type="match status" value="1"/>
</dbReference>
<dbReference type="PROSITE" id="PS50053">
    <property type="entry name" value="UBIQUITIN_2"/>
    <property type="match status" value="1"/>
</dbReference>
<evidence type="ECO:0000256" key="1">
    <source>
        <dbReference type="PROSITE-ProRule" id="PRU00176"/>
    </source>
</evidence>
<evidence type="ECO:0000259" key="3">
    <source>
        <dbReference type="PROSITE" id="PS50102"/>
    </source>
</evidence>
<dbReference type="Gene3D" id="3.30.70.330">
    <property type="match status" value="1"/>
</dbReference>
<organism evidence="4 5">
    <name type="scientific">Magallana gigas</name>
    <name type="common">Pacific oyster</name>
    <name type="synonym">Crassostrea gigas</name>
    <dbReference type="NCBI Taxonomy" id="29159"/>
    <lineage>
        <taxon>Eukaryota</taxon>
        <taxon>Metazoa</taxon>
        <taxon>Spiralia</taxon>
        <taxon>Lophotrochozoa</taxon>
        <taxon>Mollusca</taxon>
        <taxon>Bivalvia</taxon>
        <taxon>Autobranchia</taxon>
        <taxon>Pteriomorphia</taxon>
        <taxon>Ostreida</taxon>
        <taxon>Ostreoidea</taxon>
        <taxon>Ostreidae</taxon>
        <taxon>Magallana</taxon>
    </lineage>
</organism>
<dbReference type="PANTHER" id="PTHR16155">
    <property type="entry name" value="DED DOMAIN-CONTAINING PROTEIN"/>
    <property type="match status" value="1"/>
</dbReference>
<evidence type="ECO:0008006" key="6">
    <source>
        <dbReference type="Google" id="ProtNLM"/>
    </source>
</evidence>
<accession>A0A8W8JRJ4</accession>
<evidence type="ECO:0000313" key="4">
    <source>
        <dbReference type="EnsemblMetazoa" id="G19988.1:cds"/>
    </source>
</evidence>
<dbReference type="PANTHER" id="PTHR16155:SF19">
    <property type="entry name" value="DED DOMAIN-CONTAINING PROTEIN"/>
    <property type="match status" value="1"/>
</dbReference>
<proteinExistence type="predicted"/>
<dbReference type="SUPFAM" id="SSF81901">
    <property type="entry name" value="HCP-like"/>
    <property type="match status" value="1"/>
</dbReference>
<dbReference type="SUPFAM" id="SSF54928">
    <property type="entry name" value="RNA-binding domain, RBD"/>
    <property type="match status" value="1"/>
</dbReference>
<dbReference type="InterPro" id="IPR012677">
    <property type="entry name" value="Nucleotide-bd_a/b_plait_sf"/>
</dbReference>
<dbReference type="SUPFAM" id="SSF54236">
    <property type="entry name" value="Ubiquitin-like"/>
    <property type="match status" value="1"/>
</dbReference>
<keyword evidence="1" id="KW-0694">RNA-binding</keyword>
<dbReference type="GO" id="GO:0003723">
    <property type="term" value="F:RNA binding"/>
    <property type="evidence" value="ECO:0007669"/>
    <property type="project" value="UniProtKB-UniRule"/>
</dbReference>
<dbReference type="InterPro" id="IPR035979">
    <property type="entry name" value="RBD_domain_sf"/>
</dbReference>
<name>A0A8W8JRJ4_MAGGI</name>
<keyword evidence="5" id="KW-1185">Reference proteome</keyword>